<reference evidence="2 3" key="1">
    <citation type="submission" date="2018-10" db="EMBL/GenBank/DDBJ databases">
        <title>Genomic Encyclopedia of Type Strains, Phase IV (KMG-IV): sequencing the most valuable type-strain genomes for metagenomic binning, comparative biology and taxonomic classification.</title>
        <authorList>
            <person name="Goeker M."/>
        </authorList>
    </citation>
    <scope>NUCLEOTIDE SEQUENCE [LARGE SCALE GENOMIC DNA]</scope>
    <source>
        <strain evidence="2 3">DSM 22228</strain>
    </source>
</reference>
<dbReference type="InterPro" id="IPR046582">
    <property type="entry name" value="DUF6630"/>
</dbReference>
<evidence type="ECO:0000259" key="1">
    <source>
        <dbReference type="Pfam" id="PF20335"/>
    </source>
</evidence>
<dbReference type="EMBL" id="RBWY01000003">
    <property type="protein sequence ID" value="RKS85279.1"/>
    <property type="molecule type" value="Genomic_DNA"/>
</dbReference>
<dbReference type="AlphaFoldDB" id="A0A495RD22"/>
<dbReference type="Pfam" id="PF20335">
    <property type="entry name" value="DUF6630"/>
    <property type="match status" value="1"/>
</dbReference>
<protein>
    <recommendedName>
        <fullName evidence="1">DUF6630 domain-containing protein</fullName>
    </recommendedName>
</protein>
<proteinExistence type="predicted"/>
<evidence type="ECO:0000313" key="2">
    <source>
        <dbReference type="EMBL" id="RKS85279.1"/>
    </source>
</evidence>
<feature type="domain" description="DUF6630" evidence="1">
    <location>
        <begin position="13"/>
        <end position="171"/>
    </location>
</feature>
<dbReference type="RefSeq" id="WP_121145422.1">
    <property type="nucleotide sequence ID" value="NZ_RBWY01000003.1"/>
</dbReference>
<dbReference type="OrthoDB" id="9803889at2"/>
<sequence>MQWVMTDAFRQDLKQLVALLTNRPDLQWMNEMIDHYQWNDAEHDEFEPAYPVSDEELIAFRQVEIIGDLLQPEFMLQIDWNEGVDQLEAGIEDLLLSNFGVNRASFPNMRHYDNRTTIADERVLGDFNRELKKQGFNLANIISGDDNVWIIVYPTTAHSQVEQLMSQLGAELA</sequence>
<gene>
    <name evidence="2" type="ORF">DES39_1792</name>
</gene>
<evidence type="ECO:0000313" key="3">
    <source>
        <dbReference type="Proteomes" id="UP000278542"/>
    </source>
</evidence>
<dbReference type="Proteomes" id="UP000278542">
    <property type="component" value="Unassembled WGS sequence"/>
</dbReference>
<accession>A0A495RD22</accession>
<organism evidence="2 3">
    <name type="scientific">Orbus hercynius</name>
    <dbReference type="NCBI Taxonomy" id="593135"/>
    <lineage>
        <taxon>Bacteria</taxon>
        <taxon>Pseudomonadati</taxon>
        <taxon>Pseudomonadota</taxon>
        <taxon>Gammaproteobacteria</taxon>
        <taxon>Orbales</taxon>
        <taxon>Orbaceae</taxon>
        <taxon>Orbus</taxon>
    </lineage>
</organism>
<comment type="caution">
    <text evidence="2">The sequence shown here is derived from an EMBL/GenBank/DDBJ whole genome shotgun (WGS) entry which is preliminary data.</text>
</comment>
<keyword evidence="3" id="KW-1185">Reference proteome</keyword>
<name>A0A495RD22_9GAMM</name>